<feature type="binding site" evidence="8">
    <location>
        <position position="88"/>
    </location>
    <ligand>
        <name>Zn(2+)</name>
        <dbReference type="ChEBI" id="CHEBI:29105"/>
        <note>catalytic</note>
    </ligand>
</feature>
<dbReference type="EMBL" id="JASJEU010000007">
    <property type="protein sequence ID" value="MDJ1650005.1"/>
    <property type="molecule type" value="Genomic_DNA"/>
</dbReference>
<evidence type="ECO:0000256" key="7">
    <source>
        <dbReference type="ARBA" id="ARBA00048045"/>
    </source>
</evidence>
<keyword evidence="4 8" id="KW-0479">Metal-binding</keyword>
<dbReference type="Proteomes" id="UP001232750">
    <property type="component" value="Unassembled WGS sequence"/>
</dbReference>
<dbReference type="InterPro" id="IPR028883">
    <property type="entry name" value="tRNA_aden_deaminase"/>
</dbReference>
<comment type="cofactor">
    <cofactor evidence="8">
        <name>Zn(2+)</name>
        <dbReference type="ChEBI" id="CHEBI:29105"/>
    </cofactor>
    <text evidence="8">Binds 1 zinc ion per subunit.</text>
</comment>
<proteinExistence type="inferred from homology"/>
<feature type="active site" description="Proton donor" evidence="8">
    <location>
        <position position="90"/>
    </location>
</feature>
<feature type="region of interest" description="Disordered" evidence="9">
    <location>
        <begin position="1"/>
        <end position="22"/>
    </location>
</feature>
<evidence type="ECO:0000259" key="10">
    <source>
        <dbReference type="PROSITE" id="PS51747"/>
    </source>
</evidence>
<feature type="binding site" evidence="8">
    <location>
        <position position="121"/>
    </location>
    <ligand>
        <name>Zn(2+)</name>
        <dbReference type="ChEBI" id="CHEBI:29105"/>
        <note>catalytic</note>
    </ligand>
</feature>
<dbReference type="InterPro" id="IPR058535">
    <property type="entry name" value="MafB19-deam"/>
</dbReference>
<dbReference type="CDD" id="cd01285">
    <property type="entry name" value="nucleoside_deaminase"/>
    <property type="match status" value="1"/>
</dbReference>
<protein>
    <recommendedName>
        <fullName evidence="8">tRNA-specific adenosine deaminase</fullName>
        <ecNumber evidence="8">3.5.4.33</ecNumber>
    </recommendedName>
</protein>
<reference evidence="11 12" key="1">
    <citation type="submission" date="2023-05" db="EMBL/GenBank/DDBJ databases">
        <title>Gordonibacter KGMB12511T sp. nov., isolated from faeces of healthy Korean.</title>
        <authorList>
            <person name="Kim H.S."/>
            <person name="Kim J.-S."/>
            <person name="Suh M.K."/>
            <person name="Eom M.K."/>
            <person name="Do H.E."/>
            <person name="Lee J.-S."/>
        </authorList>
    </citation>
    <scope>NUCLEOTIDE SEQUENCE [LARGE SCALE GENOMIC DNA]</scope>
    <source>
        <strain evidence="11 12">KGMB12511</strain>
    </source>
</reference>
<name>A0ABT7DKF5_9ACTN</name>
<dbReference type="EC" id="3.5.4.33" evidence="8"/>
<comment type="similarity">
    <text evidence="1">Belongs to the cytidine and deoxycytidylate deaminase family. ADAT2 subfamily.</text>
</comment>
<dbReference type="PANTHER" id="PTHR11079:SF202">
    <property type="entry name" value="TRNA-SPECIFIC ADENOSINE DEAMINASE"/>
    <property type="match status" value="1"/>
</dbReference>
<dbReference type="InterPro" id="IPR016193">
    <property type="entry name" value="Cytidine_deaminase-like"/>
</dbReference>
<comment type="function">
    <text evidence="8">Catalyzes the deamination of adenosine to inosine at the wobble position 34 of tRNA(Arg2).</text>
</comment>
<dbReference type="PROSITE" id="PS00903">
    <property type="entry name" value="CYT_DCMP_DEAMINASES_1"/>
    <property type="match status" value="1"/>
</dbReference>
<dbReference type="InterPro" id="IPR002125">
    <property type="entry name" value="CMP_dCMP_dom"/>
</dbReference>
<evidence type="ECO:0000256" key="6">
    <source>
        <dbReference type="ARBA" id="ARBA00022833"/>
    </source>
</evidence>
<accession>A0ABT7DKF5</accession>
<evidence type="ECO:0000256" key="3">
    <source>
        <dbReference type="ARBA" id="ARBA00022694"/>
    </source>
</evidence>
<comment type="caution">
    <text evidence="11">The sequence shown here is derived from an EMBL/GenBank/DDBJ whole genome shotgun (WGS) entry which is preliminary data.</text>
</comment>
<dbReference type="Gene3D" id="3.40.140.10">
    <property type="entry name" value="Cytidine Deaminase, domain 2"/>
    <property type="match status" value="1"/>
</dbReference>
<dbReference type="SUPFAM" id="SSF53927">
    <property type="entry name" value="Cytidine deaminase-like"/>
    <property type="match status" value="1"/>
</dbReference>
<keyword evidence="12" id="KW-1185">Reference proteome</keyword>
<evidence type="ECO:0000256" key="8">
    <source>
        <dbReference type="HAMAP-Rule" id="MF_00972"/>
    </source>
</evidence>
<evidence type="ECO:0000256" key="9">
    <source>
        <dbReference type="SAM" id="MobiDB-lite"/>
    </source>
</evidence>
<comment type="catalytic activity">
    <reaction evidence="7 8">
        <text>adenosine(34) in tRNA + H2O + H(+) = inosine(34) in tRNA + NH4(+)</text>
        <dbReference type="Rhea" id="RHEA:43168"/>
        <dbReference type="Rhea" id="RHEA-COMP:10373"/>
        <dbReference type="Rhea" id="RHEA-COMP:10374"/>
        <dbReference type="ChEBI" id="CHEBI:15377"/>
        <dbReference type="ChEBI" id="CHEBI:15378"/>
        <dbReference type="ChEBI" id="CHEBI:28938"/>
        <dbReference type="ChEBI" id="CHEBI:74411"/>
        <dbReference type="ChEBI" id="CHEBI:82852"/>
        <dbReference type="EC" id="3.5.4.33"/>
    </reaction>
</comment>
<organism evidence="11 12">
    <name type="scientific">Gordonibacter faecis</name>
    <dbReference type="NCBI Taxonomy" id="3047475"/>
    <lineage>
        <taxon>Bacteria</taxon>
        <taxon>Bacillati</taxon>
        <taxon>Actinomycetota</taxon>
        <taxon>Coriobacteriia</taxon>
        <taxon>Eggerthellales</taxon>
        <taxon>Eggerthellaceae</taxon>
        <taxon>Gordonibacter</taxon>
    </lineage>
</organism>
<keyword evidence="5 8" id="KW-0378">Hydrolase</keyword>
<dbReference type="PROSITE" id="PS51747">
    <property type="entry name" value="CYT_DCMP_DEAMINASES_2"/>
    <property type="match status" value="1"/>
</dbReference>
<dbReference type="HAMAP" id="MF_00972">
    <property type="entry name" value="tRNA_aden_deaminase"/>
    <property type="match status" value="1"/>
</dbReference>
<evidence type="ECO:0000256" key="4">
    <source>
        <dbReference type="ARBA" id="ARBA00022723"/>
    </source>
</evidence>
<evidence type="ECO:0000313" key="12">
    <source>
        <dbReference type="Proteomes" id="UP001232750"/>
    </source>
</evidence>
<evidence type="ECO:0000313" key="11">
    <source>
        <dbReference type="EMBL" id="MDJ1650005.1"/>
    </source>
</evidence>
<feature type="domain" description="CMP/dCMP-type deaminase" evidence="10">
    <location>
        <begin position="25"/>
        <end position="164"/>
    </location>
</feature>
<dbReference type="GO" id="GO:0052717">
    <property type="term" value="F:tRNA-specific adenosine-34 deaminase activity"/>
    <property type="evidence" value="ECO:0007669"/>
    <property type="project" value="UniProtKB-EC"/>
</dbReference>
<sequence>MRNTADANAPGQHPPSRTAPFAPRESDEFYLRLALEEARHAADLGEVPIGAVVVYEPIDPGTRRPLAEARVIARACNLRETTRDPAGHAEFLAMKQTAAELDAWRLTGCTVYVTLEPCIMCAGLMHQARIDRCVFGAPDPKAGALGTLYRINADERLNHTFEVVPGVLKEECAALLRGFFASKRKKR</sequence>
<keyword evidence="6 8" id="KW-0862">Zinc</keyword>
<dbReference type="Pfam" id="PF14437">
    <property type="entry name" value="MafB19-deam"/>
    <property type="match status" value="1"/>
</dbReference>
<evidence type="ECO:0000256" key="5">
    <source>
        <dbReference type="ARBA" id="ARBA00022801"/>
    </source>
</evidence>
<dbReference type="PANTHER" id="PTHR11079">
    <property type="entry name" value="CYTOSINE DEAMINASE FAMILY MEMBER"/>
    <property type="match status" value="1"/>
</dbReference>
<feature type="binding site" evidence="8">
    <location>
        <position position="118"/>
    </location>
    <ligand>
        <name>Zn(2+)</name>
        <dbReference type="ChEBI" id="CHEBI:29105"/>
        <note>catalytic</note>
    </ligand>
</feature>
<gene>
    <name evidence="8" type="primary">tadA</name>
    <name evidence="11" type="ORF">QNJ86_04270</name>
</gene>
<keyword evidence="3 8" id="KW-0819">tRNA processing</keyword>
<dbReference type="RefSeq" id="WP_283831350.1">
    <property type="nucleotide sequence ID" value="NZ_JASJEU010000007.1"/>
</dbReference>
<dbReference type="InterPro" id="IPR016192">
    <property type="entry name" value="APOBEC/CMP_deaminase_Zn-bd"/>
</dbReference>
<evidence type="ECO:0000256" key="2">
    <source>
        <dbReference type="ARBA" id="ARBA00011738"/>
    </source>
</evidence>
<comment type="subunit">
    <text evidence="2 8">Homodimer.</text>
</comment>
<evidence type="ECO:0000256" key="1">
    <source>
        <dbReference type="ARBA" id="ARBA00010669"/>
    </source>
</evidence>